<sequence>MRSAQSKYGYGMTLSACLWLGLFPLLGGSYAHITYNKWIIMLILTGITLPCFLFDLVRDRILNKEPGRKLSFRDVFPAIIASLHILWILITCLLCTGSYDPDVWWRGKPVHFEGLASQLCYFSLFICFFFSRVHLKPVLLSAAAGVAVFFVIVMLQRSGENPLGLYPPGRSYAKNPEFQGTIGNIDMGTGYLLLLAGLFLYALLSNLPKFHASNNSRQTSYILPPTSYLLPVSIAFLLSLYLIITMDVQFGVISLAVLFLVTLLCFIPKKYRLLAFILLIIAVLLVVWFWPLYGGGIWELHEILHGRIRLSFGSDRIAVWYYSLLLSGESLLTGGGSGTFASRFNHFIQENNLIIPAEQDGHPLPNVFDAPHSEYLNQLVNHGLPALILFVLLLLLSIFRRHDRCLPLLTPCSASVLCYAIQGIFSYPVCLVAPMFWILLALSFAEPKESKT</sequence>
<keyword evidence="1" id="KW-0436">Ligase</keyword>
<name>A0AC61MZ33_9FIRM</name>
<accession>A0AC61MZ33</accession>
<organism evidence="1 2">
    <name type="scientific">Aristaeella hokkaidonensis</name>
    <dbReference type="NCBI Taxonomy" id="3046382"/>
    <lineage>
        <taxon>Bacteria</taxon>
        <taxon>Bacillati</taxon>
        <taxon>Bacillota</taxon>
        <taxon>Clostridia</taxon>
        <taxon>Eubacteriales</taxon>
        <taxon>Aristaeellaceae</taxon>
        <taxon>Aristaeella</taxon>
    </lineage>
</organism>
<protein>
    <submittedName>
        <fullName evidence="1">O-antigen ligase family protein</fullName>
    </submittedName>
</protein>
<keyword evidence="2" id="KW-1185">Reference proteome</keyword>
<evidence type="ECO:0000313" key="1">
    <source>
        <dbReference type="EMBL" id="QUC68499.1"/>
    </source>
</evidence>
<proteinExistence type="predicted"/>
<dbReference type="Proteomes" id="UP000682782">
    <property type="component" value="Chromosome"/>
</dbReference>
<evidence type="ECO:0000313" key="2">
    <source>
        <dbReference type="Proteomes" id="UP000682782"/>
    </source>
</evidence>
<reference evidence="1" key="1">
    <citation type="submission" date="2021-01" db="EMBL/GenBank/DDBJ databases">
        <title>Complete genome sequence of Clostridiales bacterium R-7.</title>
        <authorList>
            <person name="Mahoney-Kurpe S.C."/>
            <person name="Palevich N."/>
            <person name="Koike S."/>
            <person name="Moon C.D."/>
            <person name="Attwood G.T."/>
        </authorList>
    </citation>
    <scope>NUCLEOTIDE SEQUENCE</scope>
    <source>
        <strain evidence="1">R-7</strain>
    </source>
</reference>
<gene>
    <name evidence="1" type="ORF">JYE49_07395</name>
</gene>
<dbReference type="EMBL" id="CP068393">
    <property type="protein sequence ID" value="QUC68499.1"/>
    <property type="molecule type" value="Genomic_DNA"/>
</dbReference>